<dbReference type="InterPro" id="IPR036928">
    <property type="entry name" value="AS_sf"/>
</dbReference>
<dbReference type="Pfam" id="PF01425">
    <property type="entry name" value="Amidase"/>
    <property type="match status" value="1"/>
</dbReference>
<organism evidence="2">
    <name type="scientific">marine metagenome</name>
    <dbReference type="NCBI Taxonomy" id="408172"/>
    <lineage>
        <taxon>unclassified sequences</taxon>
        <taxon>metagenomes</taxon>
        <taxon>ecological metagenomes</taxon>
    </lineage>
</organism>
<dbReference type="SUPFAM" id="SSF75304">
    <property type="entry name" value="Amidase signature (AS) enzymes"/>
    <property type="match status" value="1"/>
</dbReference>
<evidence type="ECO:0000313" key="2">
    <source>
        <dbReference type="EMBL" id="SVB45316.1"/>
    </source>
</evidence>
<dbReference type="PANTHER" id="PTHR42678">
    <property type="entry name" value="AMIDASE"/>
    <property type="match status" value="1"/>
</dbReference>
<dbReference type="Gene3D" id="3.90.1300.10">
    <property type="entry name" value="Amidase signature (AS) domain"/>
    <property type="match status" value="1"/>
</dbReference>
<gene>
    <name evidence="2" type="ORF">METZ01_LOCUS198170</name>
</gene>
<dbReference type="InterPro" id="IPR023631">
    <property type="entry name" value="Amidase_dom"/>
</dbReference>
<feature type="non-terminal residue" evidence="2">
    <location>
        <position position="207"/>
    </location>
</feature>
<accession>A0A382E3H6</accession>
<dbReference type="AlphaFoldDB" id="A0A382E3H6"/>
<reference evidence="2" key="1">
    <citation type="submission" date="2018-05" db="EMBL/GenBank/DDBJ databases">
        <authorList>
            <person name="Lanie J.A."/>
            <person name="Ng W.-L."/>
            <person name="Kazmierczak K.M."/>
            <person name="Andrzejewski T.M."/>
            <person name="Davidsen T.M."/>
            <person name="Wayne K.J."/>
            <person name="Tettelin H."/>
            <person name="Glass J.I."/>
            <person name="Rusch D."/>
            <person name="Podicherti R."/>
            <person name="Tsui H.-C.T."/>
            <person name="Winkler M.E."/>
        </authorList>
    </citation>
    <scope>NUCLEOTIDE SEQUENCE</scope>
</reference>
<dbReference type="PANTHER" id="PTHR42678:SF34">
    <property type="entry name" value="OS04G0183300 PROTEIN"/>
    <property type="match status" value="1"/>
</dbReference>
<sequence>MTKTRLLPFVIILFFAPSQSFQQAIAEIDEYNAFVSFVDKKTVAKETKNIKAMSLVPIAVGVKDNIDIQGLPNTAGSIALQNNKPKKSAYLTKRLKNGGYYIVGKTNLSEWANFRSTHSVSGWSSLGGQTINPHGVNRNPCGSSSGSAVAVATGLVRVAIGTETNGSISCPASVNGVVGIKPTLGLVSRSGIIPISHSQDTAGPMGA</sequence>
<proteinExistence type="predicted"/>
<feature type="domain" description="Amidase" evidence="1">
    <location>
        <begin position="21"/>
        <end position="206"/>
    </location>
</feature>
<name>A0A382E3H6_9ZZZZ</name>
<dbReference type="EMBL" id="UINC01042542">
    <property type="protein sequence ID" value="SVB45316.1"/>
    <property type="molecule type" value="Genomic_DNA"/>
</dbReference>
<evidence type="ECO:0000259" key="1">
    <source>
        <dbReference type="Pfam" id="PF01425"/>
    </source>
</evidence>
<protein>
    <recommendedName>
        <fullName evidence="1">Amidase domain-containing protein</fullName>
    </recommendedName>
</protein>